<protein>
    <recommendedName>
        <fullName evidence="2">LysR substrate-binding domain-containing protein</fullName>
    </recommendedName>
</protein>
<proteinExistence type="predicted"/>
<dbReference type="AlphaFoldDB" id="A0A5C6VIB0"/>
<dbReference type="Proteomes" id="UP000321776">
    <property type="component" value="Unassembled WGS sequence"/>
</dbReference>
<dbReference type="PANTHER" id="PTHR30293">
    <property type="entry name" value="TRANSCRIPTIONAL REGULATORY PROTEIN NAC-RELATED"/>
    <property type="match status" value="1"/>
</dbReference>
<organism evidence="3 4">
    <name type="scientific">Paraburkholderia azotifigens</name>
    <dbReference type="NCBI Taxonomy" id="2057004"/>
    <lineage>
        <taxon>Bacteria</taxon>
        <taxon>Pseudomonadati</taxon>
        <taxon>Pseudomonadota</taxon>
        <taxon>Betaproteobacteria</taxon>
        <taxon>Burkholderiales</taxon>
        <taxon>Burkholderiaceae</taxon>
        <taxon>Paraburkholderia</taxon>
    </lineage>
</organism>
<comment type="caution">
    <text evidence="3">The sequence shown here is derived from an EMBL/GenBank/DDBJ whole genome shotgun (WGS) entry which is preliminary data.</text>
</comment>
<evidence type="ECO:0000259" key="2">
    <source>
        <dbReference type="Pfam" id="PF03466"/>
    </source>
</evidence>
<dbReference type="RefSeq" id="WP_147236645.1">
    <property type="nucleotide sequence ID" value="NZ_JAZHFZ010000050.1"/>
</dbReference>
<keyword evidence="1" id="KW-0010">Activator</keyword>
<dbReference type="Pfam" id="PF03466">
    <property type="entry name" value="LysR_substrate"/>
    <property type="match status" value="1"/>
</dbReference>
<dbReference type="Gene3D" id="3.40.190.290">
    <property type="match status" value="1"/>
</dbReference>
<feature type="domain" description="LysR substrate-binding" evidence="2">
    <location>
        <begin position="18"/>
        <end position="97"/>
    </location>
</feature>
<dbReference type="InterPro" id="IPR005119">
    <property type="entry name" value="LysR_subst-bd"/>
</dbReference>
<evidence type="ECO:0000313" key="3">
    <source>
        <dbReference type="EMBL" id="TXC84670.1"/>
    </source>
</evidence>
<dbReference type="EMBL" id="VOQS01000003">
    <property type="protein sequence ID" value="TXC84670.1"/>
    <property type="molecule type" value="Genomic_DNA"/>
</dbReference>
<gene>
    <name evidence="3" type="ORF">FRZ40_31065</name>
</gene>
<evidence type="ECO:0000313" key="4">
    <source>
        <dbReference type="Proteomes" id="UP000321776"/>
    </source>
</evidence>
<dbReference type="PANTHER" id="PTHR30293:SF0">
    <property type="entry name" value="NITROGEN ASSIMILATION REGULATORY PROTEIN NAC"/>
    <property type="match status" value="1"/>
</dbReference>
<sequence length="113" mass="12185">MYSRPLRASLQCMANLTCVTLNVRYEVNSLSILVGVAQGKVASSILPFSSCLDAVRSGALDVRPIAEPGITRVQSIVWPEHHPLSPAAAAVRDILRKTIHGLLENGTVRGRLL</sequence>
<dbReference type="SUPFAM" id="SSF53850">
    <property type="entry name" value="Periplasmic binding protein-like II"/>
    <property type="match status" value="1"/>
</dbReference>
<evidence type="ECO:0000256" key="1">
    <source>
        <dbReference type="ARBA" id="ARBA00023159"/>
    </source>
</evidence>
<dbReference type="GO" id="GO:0003700">
    <property type="term" value="F:DNA-binding transcription factor activity"/>
    <property type="evidence" value="ECO:0007669"/>
    <property type="project" value="TreeGrafter"/>
</dbReference>
<name>A0A5C6VIB0_9BURK</name>
<accession>A0A5C6VIB0</accession>
<dbReference type="GO" id="GO:2000142">
    <property type="term" value="P:regulation of DNA-templated transcription initiation"/>
    <property type="evidence" value="ECO:0007669"/>
    <property type="project" value="TreeGrafter"/>
</dbReference>
<reference evidence="3 4" key="1">
    <citation type="journal article" date="2018" name="Int. J. Syst. Evol. Microbiol.">
        <title>Paraburkholderia azotifigens sp. nov., a nitrogen-fixing bacterium isolated from paddy soil.</title>
        <authorList>
            <person name="Choi G.M."/>
            <person name="Im W.T."/>
        </authorList>
    </citation>
    <scope>NUCLEOTIDE SEQUENCE [LARGE SCALE GENOMIC DNA]</scope>
    <source>
        <strain evidence="3 4">NF 2-5-3</strain>
    </source>
</reference>